<dbReference type="Pfam" id="PF00383">
    <property type="entry name" value="dCMP_cyt_deam_1"/>
    <property type="match status" value="1"/>
</dbReference>
<comment type="catalytic activity">
    <reaction evidence="9">
        <text>2,5-diamino-6-hydroxy-4-(5-phosphoribosylamino)-pyrimidine + H2O + H(+) = 5-amino-6-(5-phospho-D-ribosylamino)uracil + NH4(+)</text>
        <dbReference type="Rhea" id="RHEA:21868"/>
        <dbReference type="ChEBI" id="CHEBI:15377"/>
        <dbReference type="ChEBI" id="CHEBI:15378"/>
        <dbReference type="ChEBI" id="CHEBI:28938"/>
        <dbReference type="ChEBI" id="CHEBI:58453"/>
        <dbReference type="ChEBI" id="CHEBI:58614"/>
        <dbReference type="EC" id="3.5.4.26"/>
    </reaction>
</comment>
<evidence type="ECO:0000256" key="2">
    <source>
        <dbReference type="ARBA" id="ARBA00004882"/>
    </source>
</evidence>
<dbReference type="RefSeq" id="WP_090392116.1">
    <property type="nucleotide sequence ID" value="NZ_FMZO01000015.1"/>
</dbReference>
<dbReference type="PROSITE" id="PS51747">
    <property type="entry name" value="CYT_DCMP_DEAMINASES_2"/>
    <property type="match status" value="1"/>
</dbReference>
<feature type="binding site" evidence="11">
    <location>
        <position position="211"/>
    </location>
    <ligand>
        <name>substrate</name>
    </ligand>
</feature>
<keyword evidence="15" id="KW-1185">Reference proteome</keyword>
<evidence type="ECO:0000256" key="8">
    <source>
        <dbReference type="ARBA" id="ARBA00023268"/>
    </source>
</evidence>
<feature type="binding site" evidence="11">
    <location>
        <begin position="290"/>
        <end position="296"/>
    </location>
    <ligand>
        <name>NADP(+)</name>
        <dbReference type="ChEBI" id="CHEBI:58349"/>
    </ligand>
</feature>
<dbReference type="EMBL" id="FMZO01000015">
    <property type="protein sequence ID" value="SDD86833.1"/>
    <property type="molecule type" value="Genomic_DNA"/>
</dbReference>
<dbReference type="PANTHER" id="PTHR38011:SF7">
    <property type="entry name" value="2,5-DIAMINO-6-RIBOSYLAMINO-4(3H)-PYRIMIDINONE 5'-PHOSPHATE REDUCTASE"/>
    <property type="match status" value="1"/>
</dbReference>
<feature type="binding site" evidence="11">
    <location>
        <position position="214"/>
    </location>
    <ligand>
        <name>substrate</name>
    </ligand>
</feature>
<evidence type="ECO:0000256" key="3">
    <source>
        <dbReference type="ARBA" id="ARBA00004910"/>
    </source>
</evidence>
<comment type="function">
    <text evidence="1 9">Converts 2,5-diamino-6-(ribosylamino)-4(3h)-pyrimidinone 5'-phosphate into 5-amino-6-(ribosylamino)-2,4(1h,3h)-pyrimidinedione 5'-phosphate.</text>
</comment>
<feature type="binding site" evidence="12">
    <location>
        <position position="53"/>
    </location>
    <ligand>
        <name>Zn(2+)</name>
        <dbReference type="ChEBI" id="CHEBI:29105"/>
        <note>catalytic</note>
    </ligand>
</feature>
<keyword evidence="9 12" id="KW-0862">Zinc</keyword>
<keyword evidence="8" id="KW-0511">Multifunctional enzyme</keyword>
<dbReference type="Pfam" id="PF01872">
    <property type="entry name" value="RibD_C"/>
    <property type="match status" value="1"/>
</dbReference>
<dbReference type="EC" id="3.5.4.26" evidence="9"/>
<dbReference type="Gene3D" id="3.40.140.10">
    <property type="entry name" value="Cytidine Deaminase, domain 2"/>
    <property type="match status" value="1"/>
</dbReference>
<feature type="binding site" evidence="11">
    <location>
        <position position="191"/>
    </location>
    <ligand>
        <name>substrate</name>
    </ligand>
</feature>
<keyword evidence="9 12" id="KW-0479">Metal-binding</keyword>
<evidence type="ECO:0000256" key="6">
    <source>
        <dbReference type="ARBA" id="ARBA00022857"/>
    </source>
</evidence>
<accession>A0A1G6YA41</accession>
<organism evidence="14 15">
    <name type="scientific">Niabella drilacis (strain DSM 25811 / CCM 8410 / CCUG 62505 / LMG 26954 / E90)</name>
    <dbReference type="NCBI Taxonomy" id="1285928"/>
    <lineage>
        <taxon>Bacteria</taxon>
        <taxon>Pseudomonadati</taxon>
        <taxon>Bacteroidota</taxon>
        <taxon>Chitinophagia</taxon>
        <taxon>Chitinophagales</taxon>
        <taxon>Chitinophagaceae</taxon>
        <taxon>Niabella</taxon>
    </lineage>
</organism>
<dbReference type="InterPro" id="IPR050765">
    <property type="entry name" value="Riboflavin_Biosynth_HTPR"/>
</dbReference>
<proteinExistence type="inferred from homology"/>
<dbReference type="InterPro" id="IPR002125">
    <property type="entry name" value="CMP_dCMP_dom"/>
</dbReference>
<feature type="binding site" evidence="11">
    <location>
        <position position="288"/>
    </location>
    <ligand>
        <name>substrate</name>
    </ligand>
</feature>
<gene>
    <name evidence="14" type="ORF">SAMN04487894_11527</name>
</gene>
<evidence type="ECO:0000256" key="11">
    <source>
        <dbReference type="PIRSR" id="PIRSR006769-2"/>
    </source>
</evidence>
<comment type="similarity">
    <text evidence="4 9">In the N-terminal section; belongs to the cytidine and deoxycytidylate deaminase family.</text>
</comment>
<dbReference type="InterPro" id="IPR016193">
    <property type="entry name" value="Cytidine_deaminase-like"/>
</dbReference>
<evidence type="ECO:0000256" key="4">
    <source>
        <dbReference type="ARBA" id="ARBA00005259"/>
    </source>
</evidence>
<dbReference type="InterPro" id="IPR024072">
    <property type="entry name" value="DHFR-like_dom_sf"/>
</dbReference>
<comment type="similarity">
    <text evidence="5 9">In the C-terminal section; belongs to the HTP reductase family.</text>
</comment>
<feature type="binding site" evidence="11">
    <location>
        <position position="203"/>
    </location>
    <ligand>
        <name>substrate</name>
    </ligand>
</feature>
<dbReference type="NCBIfam" id="TIGR00326">
    <property type="entry name" value="eubact_ribD"/>
    <property type="match status" value="1"/>
</dbReference>
<sequence>MDTAVQELYLERCFQLAKLGAGAVAPNPMVGAVLVYKDRVIGEGYHQRYGEAHAEVHCINQALEQYPGLIEKATLYVSLEPCAHYGKTPPCADLIIRHKIPRVVVGCRDRFEEVNGKGIERLRNAGVEVVEQIATQEAITLNKRFFTFHGLKRPYIILKWAQTRDGIMASPDGERLRITHPVTNRLVHRWRSEEAAIMVGAATAVKDDPLLDRRHWFGKAPLKIVVAASGDLPDDLKLLHSGSAAWVFNRKEEKKGAQTEWIKITAGDLVTGMLDVLFQRQVQSVFVEGGRRLLQSFIDAGLWDEARVITNTEMIAGGGLSAPSLQGQVLLQTTKIGADEITVYKHIHNQFIV</sequence>
<dbReference type="OrthoDB" id="9800865at2"/>
<comment type="pathway">
    <text evidence="2 9">Cofactor biosynthesis; riboflavin biosynthesis; 5-amino-6-(D-ribitylamino)uracil from GTP: step 2/4.</text>
</comment>
<reference evidence="15" key="1">
    <citation type="submission" date="2016-10" db="EMBL/GenBank/DDBJ databases">
        <authorList>
            <person name="Varghese N."/>
            <person name="Submissions S."/>
        </authorList>
    </citation>
    <scope>NUCLEOTIDE SEQUENCE [LARGE SCALE GENOMIC DNA]</scope>
    <source>
        <strain evidence="15">DSM 25811 / CCM 8410 / LMG 26954 / E90</strain>
    </source>
</reference>
<dbReference type="GO" id="GO:0009231">
    <property type="term" value="P:riboflavin biosynthetic process"/>
    <property type="evidence" value="ECO:0007669"/>
    <property type="project" value="UniProtKB-UniPathway"/>
</dbReference>
<dbReference type="STRING" id="1285928.SAMN04487894_11527"/>
<name>A0A1G6YA41_NIADE</name>
<dbReference type="GO" id="GO:0008835">
    <property type="term" value="F:diaminohydroxyphosphoribosylaminopyrimidine deaminase activity"/>
    <property type="evidence" value="ECO:0007669"/>
    <property type="project" value="UniProtKB-EC"/>
</dbReference>
<dbReference type="GO" id="GO:0046872">
    <property type="term" value="F:metal ion binding"/>
    <property type="evidence" value="ECO:0007669"/>
    <property type="project" value="UniProtKB-KW"/>
</dbReference>
<keyword evidence="9" id="KW-0378">Hydrolase</keyword>
<dbReference type="EC" id="1.1.1.193" evidence="9"/>
<comment type="pathway">
    <text evidence="3 9">Cofactor biosynthesis; riboflavin biosynthesis; 5-amino-6-(D-ribitylamino)uracil from GTP: step 3/4.</text>
</comment>
<feature type="domain" description="CMP/dCMP-type deaminase" evidence="13">
    <location>
        <begin position="5"/>
        <end position="130"/>
    </location>
</feature>
<dbReference type="GO" id="GO:0008703">
    <property type="term" value="F:5-amino-6-(5-phosphoribosylamino)uracil reductase activity"/>
    <property type="evidence" value="ECO:0007669"/>
    <property type="project" value="UniProtKB-EC"/>
</dbReference>
<evidence type="ECO:0000259" key="13">
    <source>
        <dbReference type="PROSITE" id="PS51747"/>
    </source>
</evidence>
<dbReference type="Gene3D" id="3.40.430.10">
    <property type="entry name" value="Dihydrofolate Reductase, subunit A"/>
    <property type="match status" value="1"/>
</dbReference>
<evidence type="ECO:0000313" key="14">
    <source>
        <dbReference type="EMBL" id="SDD86833.1"/>
    </source>
</evidence>
<keyword evidence="9" id="KW-0686">Riboflavin biosynthesis</keyword>
<dbReference type="AlphaFoldDB" id="A0A1G6YA41"/>
<feature type="binding site" evidence="12">
    <location>
        <position position="82"/>
    </location>
    <ligand>
        <name>Zn(2+)</name>
        <dbReference type="ChEBI" id="CHEBI:29105"/>
        <note>catalytic</note>
    </ligand>
</feature>
<comment type="catalytic activity">
    <reaction evidence="9">
        <text>5-amino-6-(5-phospho-D-ribitylamino)uracil + NADP(+) = 5-amino-6-(5-phospho-D-ribosylamino)uracil + NADPH + H(+)</text>
        <dbReference type="Rhea" id="RHEA:17845"/>
        <dbReference type="ChEBI" id="CHEBI:15378"/>
        <dbReference type="ChEBI" id="CHEBI:57783"/>
        <dbReference type="ChEBI" id="CHEBI:58349"/>
        <dbReference type="ChEBI" id="CHEBI:58421"/>
        <dbReference type="ChEBI" id="CHEBI:58453"/>
        <dbReference type="EC" id="1.1.1.193"/>
    </reaction>
</comment>
<feature type="binding site" evidence="11">
    <location>
        <position position="161"/>
    </location>
    <ligand>
        <name>NADP(+)</name>
        <dbReference type="ChEBI" id="CHEBI:58349"/>
    </ligand>
</feature>
<evidence type="ECO:0000256" key="7">
    <source>
        <dbReference type="ARBA" id="ARBA00023002"/>
    </source>
</evidence>
<dbReference type="UniPathway" id="UPA00275">
    <property type="reaction ID" value="UER00401"/>
</dbReference>
<comment type="cofactor">
    <cofactor evidence="9 12">
        <name>Zn(2+)</name>
        <dbReference type="ChEBI" id="CHEBI:29105"/>
    </cofactor>
    <text evidence="9 12">Binds 1 zinc ion.</text>
</comment>
<dbReference type="InterPro" id="IPR002734">
    <property type="entry name" value="RibDG_C"/>
</dbReference>
<feature type="active site" description="Proton donor" evidence="10">
    <location>
        <position position="55"/>
    </location>
</feature>
<keyword evidence="6 9" id="KW-0521">NADP</keyword>
<evidence type="ECO:0000256" key="5">
    <source>
        <dbReference type="ARBA" id="ARBA00007417"/>
    </source>
</evidence>
<keyword evidence="7 9" id="KW-0560">Oxidoreductase</keyword>
<dbReference type="SUPFAM" id="SSF53597">
    <property type="entry name" value="Dihydrofolate reductase-like"/>
    <property type="match status" value="1"/>
</dbReference>
<dbReference type="CDD" id="cd01284">
    <property type="entry name" value="Riboflavin_deaminase-reductase"/>
    <property type="match status" value="1"/>
</dbReference>
<dbReference type="SUPFAM" id="SSF53927">
    <property type="entry name" value="Cytidine deaminase-like"/>
    <property type="match status" value="1"/>
</dbReference>
<dbReference type="PIRSF" id="PIRSF006769">
    <property type="entry name" value="RibD"/>
    <property type="match status" value="1"/>
</dbReference>
<dbReference type="InterPro" id="IPR004794">
    <property type="entry name" value="Eubact_RibD"/>
</dbReference>
<evidence type="ECO:0000256" key="1">
    <source>
        <dbReference type="ARBA" id="ARBA00002151"/>
    </source>
</evidence>
<dbReference type="PANTHER" id="PTHR38011">
    <property type="entry name" value="DIHYDROFOLATE REDUCTASE FAMILY PROTEIN (AFU_ORTHOLOGUE AFUA_8G06820)"/>
    <property type="match status" value="1"/>
</dbReference>
<protein>
    <recommendedName>
        <fullName evidence="9">Riboflavin biosynthesis protein RibD</fullName>
    </recommendedName>
    <domain>
        <recommendedName>
            <fullName evidence="9">Diaminohydroxyphosphoribosylaminopyrimidine deaminase</fullName>
            <shortName evidence="9">DRAP deaminase</shortName>
            <ecNumber evidence="9">3.5.4.26</ecNumber>
        </recommendedName>
        <alternativeName>
            <fullName evidence="9">Riboflavin-specific deaminase</fullName>
        </alternativeName>
    </domain>
    <domain>
        <recommendedName>
            <fullName evidence="9">5-amino-6-(5-phosphoribosylamino)uracil reductase</fullName>
            <ecNumber evidence="9">1.1.1.193</ecNumber>
        </recommendedName>
        <alternativeName>
            <fullName evidence="9">HTP reductase</fullName>
        </alternativeName>
    </domain>
</protein>
<dbReference type="Proteomes" id="UP000198757">
    <property type="component" value="Unassembled WGS sequence"/>
</dbReference>
<evidence type="ECO:0000256" key="10">
    <source>
        <dbReference type="PIRSR" id="PIRSR006769-1"/>
    </source>
</evidence>
<evidence type="ECO:0000256" key="9">
    <source>
        <dbReference type="PIRNR" id="PIRNR006769"/>
    </source>
</evidence>
<feature type="binding site" evidence="12">
    <location>
        <position position="91"/>
    </location>
    <ligand>
        <name>Zn(2+)</name>
        <dbReference type="ChEBI" id="CHEBI:29105"/>
        <note>catalytic</note>
    </ligand>
</feature>
<feature type="binding site" evidence="11">
    <location>
        <position position="207"/>
    </location>
    <ligand>
        <name>NADP(+)</name>
        <dbReference type="ChEBI" id="CHEBI:58349"/>
    </ligand>
</feature>
<evidence type="ECO:0000256" key="12">
    <source>
        <dbReference type="PIRSR" id="PIRSR006769-3"/>
    </source>
</evidence>
<evidence type="ECO:0000313" key="15">
    <source>
        <dbReference type="Proteomes" id="UP000198757"/>
    </source>
</evidence>